<dbReference type="GeneID" id="113848437"/>
<organism evidence="2 3">
    <name type="scientific">Abrus precatorius</name>
    <name type="common">Indian licorice</name>
    <name type="synonym">Glycine abrus</name>
    <dbReference type="NCBI Taxonomy" id="3816"/>
    <lineage>
        <taxon>Eukaryota</taxon>
        <taxon>Viridiplantae</taxon>
        <taxon>Streptophyta</taxon>
        <taxon>Embryophyta</taxon>
        <taxon>Tracheophyta</taxon>
        <taxon>Spermatophyta</taxon>
        <taxon>Magnoliopsida</taxon>
        <taxon>eudicotyledons</taxon>
        <taxon>Gunneridae</taxon>
        <taxon>Pentapetalae</taxon>
        <taxon>rosids</taxon>
        <taxon>fabids</taxon>
        <taxon>Fabales</taxon>
        <taxon>Fabaceae</taxon>
        <taxon>Papilionoideae</taxon>
        <taxon>50 kb inversion clade</taxon>
        <taxon>NPAAA clade</taxon>
        <taxon>indigoferoid/millettioid clade</taxon>
        <taxon>Abreae</taxon>
        <taxon>Abrus</taxon>
    </lineage>
</organism>
<dbReference type="OrthoDB" id="1919336at2759"/>
<evidence type="ECO:0000313" key="2">
    <source>
        <dbReference type="Proteomes" id="UP000694853"/>
    </source>
</evidence>
<reference evidence="3" key="2">
    <citation type="submission" date="2025-08" db="UniProtKB">
        <authorList>
            <consortium name="RefSeq"/>
        </authorList>
    </citation>
    <scope>IDENTIFICATION</scope>
    <source>
        <tissue evidence="3">Young leaves</tissue>
    </source>
</reference>
<accession>A0A8B8JQK2</accession>
<evidence type="ECO:0000256" key="1">
    <source>
        <dbReference type="SAM" id="MobiDB-lite"/>
    </source>
</evidence>
<proteinExistence type="predicted"/>
<dbReference type="PANTHER" id="PTHR34682:SF11">
    <property type="entry name" value="AT HOOK MOTIF PROTEIN"/>
    <property type="match status" value="1"/>
</dbReference>
<feature type="compositionally biased region" description="Polar residues" evidence="1">
    <location>
        <begin position="226"/>
        <end position="239"/>
    </location>
</feature>
<feature type="compositionally biased region" description="Polar residues" evidence="1">
    <location>
        <begin position="266"/>
        <end position="276"/>
    </location>
</feature>
<dbReference type="RefSeq" id="XP_027333747.1">
    <property type="nucleotide sequence ID" value="XM_027477946.1"/>
</dbReference>
<dbReference type="AlphaFoldDB" id="A0A8B8JQK2"/>
<gene>
    <name evidence="3" type="primary">LOC113848437</name>
</gene>
<reference evidence="2" key="1">
    <citation type="journal article" date="2019" name="Toxins">
        <title>Detection of Abrin-Like and Prepropulchellin-Like Toxin Genes and Transcripts Using Whole Genome Sequencing and Full-Length Transcript Sequencing of Abrus precatorius.</title>
        <authorList>
            <person name="Hovde B.T."/>
            <person name="Daligault H.E."/>
            <person name="Hanschen E.R."/>
            <person name="Kunde Y.A."/>
            <person name="Johnson M.B."/>
            <person name="Starkenburg S.R."/>
            <person name="Johnson S.L."/>
        </authorList>
    </citation>
    <scope>NUCLEOTIDE SEQUENCE [LARGE SCALE GENOMIC DNA]</scope>
</reference>
<feature type="region of interest" description="Disordered" evidence="1">
    <location>
        <begin position="149"/>
        <end position="276"/>
    </location>
</feature>
<protein>
    <submittedName>
        <fullName evidence="3">Uncharacterized protein LOC113848437</fullName>
    </submittedName>
</protein>
<dbReference type="Proteomes" id="UP000694853">
    <property type="component" value="Unplaced"/>
</dbReference>
<dbReference type="KEGG" id="aprc:113848437"/>
<keyword evidence="2" id="KW-1185">Reference proteome</keyword>
<feature type="region of interest" description="Disordered" evidence="1">
    <location>
        <begin position="88"/>
        <end position="118"/>
    </location>
</feature>
<dbReference type="InterPro" id="IPR045881">
    <property type="entry name" value="MNM1-like"/>
</dbReference>
<feature type="compositionally biased region" description="Basic and acidic residues" evidence="1">
    <location>
        <begin position="182"/>
        <end position="205"/>
    </location>
</feature>
<name>A0A8B8JQK2_ABRPR</name>
<evidence type="ECO:0000313" key="3">
    <source>
        <dbReference type="RefSeq" id="XP_027333747.1"/>
    </source>
</evidence>
<dbReference type="PANTHER" id="PTHR34682">
    <property type="entry name" value="AT HOOK MOTIF-CONTAINING PROTEIN"/>
    <property type="match status" value="1"/>
</dbReference>
<sequence>MIQRKEIPIPALNPQVGIHGPVPSTVQCSKQSFGPELQVPISVSTGGIPQGTLDPGHVNQSACIASELKHGKTVKQGETLHQLDAYTQVKESSADGGITKESEPASEPIDVDPIPTIENTDKELGIGQQAVPHLHQLNEVVIHGEPNTSNIELNLTPRSAEPEAGPSGQTSKPVHNVVEMQDLPKTDLLDDTETKHAIETSRKVDTSNSDGRPSSDFANIPDVGSNLASGTSQPGSMPSEQIGEPVPSESTLTPSEECDLQDKSDLQNSSTSGAYY</sequence>